<gene>
    <name evidence="1" type="ORF">GCM10007932_33580</name>
</gene>
<evidence type="ECO:0000313" key="2">
    <source>
        <dbReference type="Proteomes" id="UP001156690"/>
    </source>
</evidence>
<dbReference type="Proteomes" id="UP001156690">
    <property type="component" value="Unassembled WGS sequence"/>
</dbReference>
<comment type="caution">
    <text evidence="1">The sequence shown here is derived from an EMBL/GenBank/DDBJ whole genome shotgun (WGS) entry which is preliminary data.</text>
</comment>
<dbReference type="EMBL" id="BSNX01000041">
    <property type="protein sequence ID" value="GLQ73998.1"/>
    <property type="molecule type" value="Genomic_DNA"/>
</dbReference>
<dbReference type="RefSeq" id="WP_126610069.1">
    <property type="nucleotide sequence ID" value="NZ_AP025145.1"/>
</dbReference>
<evidence type="ECO:0008006" key="3">
    <source>
        <dbReference type="Google" id="ProtNLM"/>
    </source>
</evidence>
<name>A0AAV5NU28_9VIBR</name>
<protein>
    <recommendedName>
        <fullName evidence="3">DUF1911 domain-containing protein</fullName>
    </recommendedName>
</protein>
<proteinExistence type="predicted"/>
<sequence length="328" mass="37939">MIDFNQNHYKRHLESKGWNNSKVEDLCDELHDIDEFFHQTFTSALYQNAVKCDCGQRGSWANSLILGISDYHCQYLLTYVAECYQMVLRIHRRAEQEVTVSNMGRELTLLAGEDSLINLEFYLTGLCLNTLLGFEEGKKEILDFAFSDFKSAMTSPVPEVCEAFFDLFKAYFANEQDKSVRDALMDNLYPYLQMGVIESKSEEFVERYYQFLFMPLYSIVAHSWGYDKTDLDTTVKAAMEANYEYYAYFAPQPGQKKGDESLDLFGSEAYIHHHIMAFLAVHYRHTGKTVSFQSDYIPEWVIKGEGPTREEVLANPPVFDLEHVLGNQ</sequence>
<evidence type="ECO:0000313" key="1">
    <source>
        <dbReference type="EMBL" id="GLQ73998.1"/>
    </source>
</evidence>
<dbReference type="InterPro" id="IPR029074">
    <property type="entry name" value="Imm49"/>
</dbReference>
<dbReference type="Pfam" id="PF15575">
    <property type="entry name" value="Imm49"/>
    <property type="match status" value="1"/>
</dbReference>
<reference evidence="2" key="1">
    <citation type="journal article" date="2019" name="Int. J. Syst. Evol. Microbiol.">
        <title>The Global Catalogue of Microorganisms (GCM) 10K type strain sequencing project: providing services to taxonomists for standard genome sequencing and annotation.</title>
        <authorList>
            <consortium name="The Broad Institute Genomics Platform"/>
            <consortium name="The Broad Institute Genome Sequencing Center for Infectious Disease"/>
            <person name="Wu L."/>
            <person name="Ma J."/>
        </authorList>
    </citation>
    <scope>NUCLEOTIDE SEQUENCE [LARGE SCALE GENOMIC DNA]</scope>
    <source>
        <strain evidence="2">NBRC 15640</strain>
    </source>
</reference>
<accession>A0AAV5NU28</accession>
<keyword evidence="2" id="KW-1185">Reference proteome</keyword>
<dbReference type="AlphaFoldDB" id="A0AAV5NU28"/>
<organism evidence="1 2">
    <name type="scientific">Vibrio penaeicida</name>
    <dbReference type="NCBI Taxonomy" id="104609"/>
    <lineage>
        <taxon>Bacteria</taxon>
        <taxon>Pseudomonadati</taxon>
        <taxon>Pseudomonadota</taxon>
        <taxon>Gammaproteobacteria</taxon>
        <taxon>Vibrionales</taxon>
        <taxon>Vibrionaceae</taxon>
        <taxon>Vibrio</taxon>
    </lineage>
</organism>